<evidence type="ECO:0008006" key="4">
    <source>
        <dbReference type="Google" id="ProtNLM"/>
    </source>
</evidence>
<evidence type="ECO:0000313" key="2">
    <source>
        <dbReference type="EMBL" id="MFD2464371.1"/>
    </source>
</evidence>
<keyword evidence="3" id="KW-1185">Reference proteome</keyword>
<name>A0ABW5GU66_9PSEU</name>
<keyword evidence="1" id="KW-1133">Transmembrane helix</keyword>
<accession>A0ABW5GU66</accession>
<protein>
    <recommendedName>
        <fullName evidence="4">DUF3040 domain-containing protein</fullName>
    </recommendedName>
</protein>
<dbReference type="Proteomes" id="UP001597419">
    <property type="component" value="Unassembled WGS sequence"/>
</dbReference>
<dbReference type="EMBL" id="JBHUKU010000025">
    <property type="protein sequence ID" value="MFD2464371.1"/>
    <property type="molecule type" value="Genomic_DNA"/>
</dbReference>
<evidence type="ECO:0000313" key="3">
    <source>
        <dbReference type="Proteomes" id="UP001597419"/>
    </source>
</evidence>
<proteinExistence type="predicted"/>
<keyword evidence="1" id="KW-0812">Transmembrane</keyword>
<sequence length="113" mass="12610">MDEPEDRRIETHPDLIDPEWRKHAEVDAWLGAKKELKKRRKRERRAQAFGAAGDSRWPGILAITLLIVLVATTVILRQVNGPGVNDPKRVTSVVYGALAVPDRPNLVAAPTSR</sequence>
<keyword evidence="1" id="KW-0472">Membrane</keyword>
<reference evidence="3" key="1">
    <citation type="journal article" date="2019" name="Int. J. Syst. Evol. Microbiol.">
        <title>The Global Catalogue of Microorganisms (GCM) 10K type strain sequencing project: providing services to taxonomists for standard genome sequencing and annotation.</title>
        <authorList>
            <consortium name="The Broad Institute Genomics Platform"/>
            <consortium name="The Broad Institute Genome Sequencing Center for Infectious Disease"/>
            <person name="Wu L."/>
            <person name="Ma J."/>
        </authorList>
    </citation>
    <scope>NUCLEOTIDE SEQUENCE [LARGE SCALE GENOMIC DNA]</scope>
    <source>
        <strain evidence="3">CGMCC 4.7643</strain>
    </source>
</reference>
<evidence type="ECO:0000256" key="1">
    <source>
        <dbReference type="SAM" id="Phobius"/>
    </source>
</evidence>
<feature type="transmembrane region" description="Helical" evidence="1">
    <location>
        <begin position="59"/>
        <end position="79"/>
    </location>
</feature>
<organism evidence="2 3">
    <name type="scientific">Amycolatopsis samaneae</name>
    <dbReference type="NCBI Taxonomy" id="664691"/>
    <lineage>
        <taxon>Bacteria</taxon>
        <taxon>Bacillati</taxon>
        <taxon>Actinomycetota</taxon>
        <taxon>Actinomycetes</taxon>
        <taxon>Pseudonocardiales</taxon>
        <taxon>Pseudonocardiaceae</taxon>
        <taxon>Amycolatopsis</taxon>
    </lineage>
</organism>
<gene>
    <name evidence="2" type="ORF">ACFSYJ_37550</name>
</gene>
<dbReference type="RefSeq" id="WP_345405145.1">
    <property type="nucleotide sequence ID" value="NZ_BAABHG010000017.1"/>
</dbReference>
<comment type="caution">
    <text evidence="2">The sequence shown here is derived from an EMBL/GenBank/DDBJ whole genome shotgun (WGS) entry which is preliminary data.</text>
</comment>